<organism evidence="9 10">
    <name type="scientific">Meganyctiphanes norvegica</name>
    <name type="common">Northern krill</name>
    <name type="synonym">Thysanopoda norvegica</name>
    <dbReference type="NCBI Taxonomy" id="48144"/>
    <lineage>
        <taxon>Eukaryota</taxon>
        <taxon>Metazoa</taxon>
        <taxon>Ecdysozoa</taxon>
        <taxon>Arthropoda</taxon>
        <taxon>Crustacea</taxon>
        <taxon>Multicrustacea</taxon>
        <taxon>Malacostraca</taxon>
        <taxon>Eumalacostraca</taxon>
        <taxon>Eucarida</taxon>
        <taxon>Euphausiacea</taxon>
        <taxon>Euphausiidae</taxon>
        <taxon>Meganyctiphanes</taxon>
    </lineage>
</organism>
<dbReference type="GO" id="GO:0000398">
    <property type="term" value="P:mRNA splicing, via spliceosome"/>
    <property type="evidence" value="ECO:0007669"/>
    <property type="project" value="TreeGrafter"/>
</dbReference>
<protein>
    <recommendedName>
        <fullName evidence="6">WD repeat domain-containing protein 83</fullName>
    </recommendedName>
    <alternativeName>
        <fullName evidence="7">Mitogen-activated protein kinase organizer 1</fullName>
    </alternativeName>
</protein>
<dbReference type="EMBL" id="CAXKWB010034273">
    <property type="protein sequence ID" value="CAL4144365.1"/>
    <property type="molecule type" value="Genomic_DNA"/>
</dbReference>
<keyword evidence="2" id="KW-0963">Cytoplasm</keyword>
<evidence type="ECO:0000256" key="5">
    <source>
        <dbReference type="ARBA" id="ARBA00038145"/>
    </source>
</evidence>
<dbReference type="FunFam" id="2.130.10.10:FF:000273">
    <property type="entry name" value="WD repeat domain-containing protein 83"/>
    <property type="match status" value="1"/>
</dbReference>
<dbReference type="Proteomes" id="UP001497623">
    <property type="component" value="Unassembled WGS sequence"/>
</dbReference>
<dbReference type="PROSITE" id="PS00678">
    <property type="entry name" value="WD_REPEATS_1"/>
    <property type="match status" value="2"/>
</dbReference>
<evidence type="ECO:0000256" key="8">
    <source>
        <dbReference type="PROSITE-ProRule" id="PRU00221"/>
    </source>
</evidence>
<sequence>MNRELFVITDAPKKDGLCMIYRCKKPKEKKKKNFRELPYFRKSHMRASTKLSPDKKNHEPLASAAVCFLPKYCQYVDHKKCKLFFILNPNKMNHRVAVMSASESIPDHLIRVIECKQGAVRAVRFNVDGGYCMTCGSDKSVKLWNPHKGTLLHTYAGHGYEVLDARGSTDNSLLASCGLDKSVMMWNVATGEAMRKFRGHAARVNCLAFNEESTVVISGSMDNSVRMWDLRSRKYDPIQVLDEAKDGVMSIAVNDNEILTSSLDCYTRIYDIRNGKLVSNCIGDSVTCASFSGDSQCILVSTTNSKLFLMDKDTGELLAEYTGHTSRDYRVESCFTASDTHILSGSEDGHIYCWDLINGTLKNKLEHKGSQVVHSLSPHPSDPLVLTATLGQVWLWGKPPEIDEDT</sequence>
<keyword evidence="4" id="KW-0677">Repeat</keyword>
<name>A0AAV2RUD3_MEGNR</name>
<keyword evidence="10" id="KW-1185">Reference proteome</keyword>
<proteinExistence type="inferred from homology"/>
<feature type="repeat" description="WD" evidence="8">
    <location>
        <begin position="155"/>
        <end position="196"/>
    </location>
</feature>
<evidence type="ECO:0000313" key="9">
    <source>
        <dbReference type="EMBL" id="CAL4144365.1"/>
    </source>
</evidence>
<dbReference type="InterPro" id="IPR015943">
    <property type="entry name" value="WD40/YVTN_repeat-like_dom_sf"/>
</dbReference>
<gene>
    <name evidence="9" type="ORF">MNOR_LOCUS29499</name>
</gene>
<dbReference type="InterPro" id="IPR001680">
    <property type="entry name" value="WD40_rpt"/>
</dbReference>
<dbReference type="GO" id="GO:0005737">
    <property type="term" value="C:cytoplasm"/>
    <property type="evidence" value="ECO:0007669"/>
    <property type="project" value="UniProtKB-SubCell"/>
</dbReference>
<dbReference type="Pfam" id="PF00400">
    <property type="entry name" value="WD40"/>
    <property type="match status" value="4"/>
</dbReference>
<keyword evidence="3 8" id="KW-0853">WD repeat</keyword>
<dbReference type="PROSITE" id="PS50082">
    <property type="entry name" value="WD_REPEATS_2"/>
    <property type="match status" value="3"/>
</dbReference>
<dbReference type="InterPro" id="IPR051980">
    <property type="entry name" value="WD_repeat_MORG1"/>
</dbReference>
<dbReference type="PANTHER" id="PTHR22842">
    <property type="entry name" value="WD40 REPEAT PROTEIN"/>
    <property type="match status" value="1"/>
</dbReference>
<dbReference type="PROSITE" id="PS50294">
    <property type="entry name" value="WD_REPEATS_REGION"/>
    <property type="match status" value="2"/>
</dbReference>
<dbReference type="PANTHER" id="PTHR22842:SF3">
    <property type="entry name" value="WD REPEAT DOMAIN-CONTAINING PROTEIN 83"/>
    <property type="match status" value="1"/>
</dbReference>
<dbReference type="InterPro" id="IPR036322">
    <property type="entry name" value="WD40_repeat_dom_sf"/>
</dbReference>
<accession>A0AAV2RUD3</accession>
<dbReference type="SMART" id="SM00320">
    <property type="entry name" value="WD40"/>
    <property type="match status" value="7"/>
</dbReference>
<reference evidence="9 10" key="1">
    <citation type="submission" date="2024-05" db="EMBL/GenBank/DDBJ databases">
        <authorList>
            <person name="Wallberg A."/>
        </authorList>
    </citation>
    <scope>NUCLEOTIDE SEQUENCE [LARGE SCALE GENOMIC DNA]</scope>
</reference>
<comment type="similarity">
    <text evidence="5">Belongs to the WD repeat MORG1 family.</text>
</comment>
<evidence type="ECO:0000256" key="6">
    <source>
        <dbReference type="ARBA" id="ARBA00040453"/>
    </source>
</evidence>
<evidence type="ECO:0000256" key="4">
    <source>
        <dbReference type="ARBA" id="ARBA00022737"/>
    </source>
</evidence>
<evidence type="ECO:0000256" key="1">
    <source>
        <dbReference type="ARBA" id="ARBA00004496"/>
    </source>
</evidence>
<comment type="caution">
    <text evidence="9">The sequence shown here is derived from an EMBL/GenBank/DDBJ whole genome shotgun (WGS) entry which is preliminary data.</text>
</comment>
<dbReference type="Gene3D" id="2.130.10.10">
    <property type="entry name" value="YVTN repeat-like/Quinoprotein amine dehydrogenase"/>
    <property type="match status" value="1"/>
</dbReference>
<dbReference type="InterPro" id="IPR020472">
    <property type="entry name" value="WD40_PAC1"/>
</dbReference>
<comment type="subcellular location">
    <subcellularLocation>
        <location evidence="1">Cytoplasm</location>
    </subcellularLocation>
</comment>
<dbReference type="CDD" id="cd00200">
    <property type="entry name" value="WD40"/>
    <property type="match status" value="1"/>
</dbReference>
<feature type="repeat" description="WD" evidence="8">
    <location>
        <begin position="197"/>
        <end position="232"/>
    </location>
</feature>
<feature type="repeat" description="WD" evidence="8">
    <location>
        <begin position="113"/>
        <end position="154"/>
    </location>
</feature>
<dbReference type="GO" id="GO:0071013">
    <property type="term" value="C:catalytic step 2 spliceosome"/>
    <property type="evidence" value="ECO:0007669"/>
    <property type="project" value="TreeGrafter"/>
</dbReference>
<dbReference type="InterPro" id="IPR019775">
    <property type="entry name" value="WD40_repeat_CS"/>
</dbReference>
<evidence type="ECO:0000313" key="10">
    <source>
        <dbReference type="Proteomes" id="UP001497623"/>
    </source>
</evidence>
<dbReference type="AlphaFoldDB" id="A0AAV2RUD3"/>
<evidence type="ECO:0000256" key="2">
    <source>
        <dbReference type="ARBA" id="ARBA00022490"/>
    </source>
</evidence>
<feature type="non-terminal residue" evidence="9">
    <location>
        <position position="406"/>
    </location>
</feature>
<evidence type="ECO:0000256" key="3">
    <source>
        <dbReference type="ARBA" id="ARBA00022574"/>
    </source>
</evidence>
<evidence type="ECO:0000256" key="7">
    <source>
        <dbReference type="ARBA" id="ARBA00042222"/>
    </source>
</evidence>
<dbReference type="PRINTS" id="PR00320">
    <property type="entry name" value="GPROTEINBRPT"/>
</dbReference>
<dbReference type="SUPFAM" id="SSF50978">
    <property type="entry name" value="WD40 repeat-like"/>
    <property type="match status" value="1"/>
</dbReference>